<protein>
    <submittedName>
        <fullName evidence="3">Methyltransferase type 11</fullName>
    </submittedName>
</protein>
<dbReference type="Proteomes" id="UP000002730">
    <property type="component" value="Chromosome"/>
</dbReference>
<keyword evidence="3" id="KW-0489">Methyltransferase</keyword>
<dbReference type="GO" id="GO:0008168">
    <property type="term" value="F:methyltransferase activity"/>
    <property type="evidence" value="ECO:0007669"/>
    <property type="project" value="UniProtKB-KW"/>
</dbReference>
<evidence type="ECO:0000256" key="1">
    <source>
        <dbReference type="ARBA" id="ARBA00022679"/>
    </source>
</evidence>
<dbReference type="InterPro" id="IPR041698">
    <property type="entry name" value="Methyltransf_25"/>
</dbReference>
<sequence>MEYYKELAKIYDELINEDVDYSKWAEIIMNICEEMNLKRNSYLDLACGTGNLTYELFKNFKVTYGVDLSQDMLTLARDKMSYGGYKPKFICQDITSLSLDKKFDLITCCLDGVNYILEEENLKNFFKGINSYLDDNGLFIFDINSYYKLSTILGNNLFSFDNEEVVYTWENVFEDDIVDMYLTFFIKEYDERYVRFDEQHRERAYSEEFLEKIIENSGLKIHKKLNSYTEAEIDETCERIVYVIGK</sequence>
<dbReference type="RefSeq" id="WP_010077051.1">
    <property type="nucleotide sequence ID" value="NC_014393.1"/>
</dbReference>
<dbReference type="EMBL" id="CP002160">
    <property type="protein sequence ID" value="ADL51728.1"/>
    <property type="molecule type" value="Genomic_DNA"/>
</dbReference>
<dbReference type="KEGG" id="ccb:Clocel_1984"/>
<keyword evidence="4" id="KW-1185">Reference proteome</keyword>
<dbReference type="AlphaFoldDB" id="D9SLZ7"/>
<proteinExistence type="predicted"/>
<dbReference type="HOGENOM" id="CLU_069129_5_0_9"/>
<feature type="domain" description="Methyltransferase" evidence="2">
    <location>
        <begin position="43"/>
        <end position="137"/>
    </location>
</feature>
<gene>
    <name evidence="3" type="ordered locus">Clocel_1984</name>
</gene>
<dbReference type="GO" id="GO:0032259">
    <property type="term" value="P:methylation"/>
    <property type="evidence" value="ECO:0007669"/>
    <property type="project" value="UniProtKB-KW"/>
</dbReference>
<evidence type="ECO:0000259" key="2">
    <source>
        <dbReference type="Pfam" id="PF13649"/>
    </source>
</evidence>
<keyword evidence="1 3" id="KW-0808">Transferase</keyword>
<dbReference type="CDD" id="cd02440">
    <property type="entry name" value="AdoMet_MTases"/>
    <property type="match status" value="1"/>
</dbReference>
<dbReference type="SUPFAM" id="SSF53335">
    <property type="entry name" value="S-adenosyl-L-methionine-dependent methyltransferases"/>
    <property type="match status" value="1"/>
</dbReference>
<dbReference type="STRING" id="573061.Clocel_1984"/>
<dbReference type="InterPro" id="IPR029063">
    <property type="entry name" value="SAM-dependent_MTases_sf"/>
</dbReference>
<accession>D9SLZ7</accession>
<dbReference type="PANTHER" id="PTHR43861:SF6">
    <property type="entry name" value="METHYLTRANSFERASE TYPE 11"/>
    <property type="match status" value="1"/>
</dbReference>
<dbReference type="OrthoDB" id="9811589at2"/>
<reference evidence="3 4" key="1">
    <citation type="submission" date="2010-08" db="EMBL/GenBank/DDBJ databases">
        <title>Complete sequence of Clostridium cellulovorans 743B.</title>
        <authorList>
            <consortium name="US DOE Joint Genome Institute"/>
            <person name="Lucas S."/>
            <person name="Copeland A."/>
            <person name="Lapidus A."/>
            <person name="Cheng J.-F."/>
            <person name="Bruce D."/>
            <person name="Goodwin L."/>
            <person name="Pitluck S."/>
            <person name="Chertkov O."/>
            <person name="Detter J.C."/>
            <person name="Han C."/>
            <person name="Tapia R."/>
            <person name="Land M."/>
            <person name="Hauser L."/>
            <person name="Chang Y.-J."/>
            <person name="Jeffries C."/>
            <person name="Kyrpides N."/>
            <person name="Ivanova N."/>
            <person name="Mikhailova N."/>
            <person name="Hemme C.L."/>
            <person name="Woyke T."/>
        </authorList>
    </citation>
    <scope>NUCLEOTIDE SEQUENCE [LARGE SCALE GENOMIC DNA]</scope>
    <source>
        <strain evidence="4">ATCC 35296 / DSM 3052 / OCM 3 / 743B</strain>
    </source>
</reference>
<dbReference type="Gene3D" id="2.20.25.110">
    <property type="entry name" value="S-adenosyl-L-methionine-dependent methyltransferases"/>
    <property type="match status" value="1"/>
</dbReference>
<dbReference type="eggNOG" id="COG0500">
    <property type="taxonomic scope" value="Bacteria"/>
</dbReference>
<organism evidence="3 4">
    <name type="scientific">Clostridium cellulovorans (strain ATCC 35296 / DSM 3052 / OCM 3 / 743B)</name>
    <dbReference type="NCBI Taxonomy" id="573061"/>
    <lineage>
        <taxon>Bacteria</taxon>
        <taxon>Bacillati</taxon>
        <taxon>Bacillota</taxon>
        <taxon>Clostridia</taxon>
        <taxon>Eubacteriales</taxon>
        <taxon>Clostridiaceae</taxon>
        <taxon>Clostridium</taxon>
    </lineage>
</organism>
<dbReference type="Gene3D" id="3.40.50.150">
    <property type="entry name" value="Vaccinia Virus protein VP39"/>
    <property type="match status" value="1"/>
</dbReference>
<dbReference type="PANTHER" id="PTHR43861">
    <property type="entry name" value="TRANS-ACONITATE 2-METHYLTRANSFERASE-RELATED"/>
    <property type="match status" value="1"/>
</dbReference>
<evidence type="ECO:0000313" key="3">
    <source>
        <dbReference type="EMBL" id="ADL51728.1"/>
    </source>
</evidence>
<evidence type="ECO:0000313" key="4">
    <source>
        <dbReference type="Proteomes" id="UP000002730"/>
    </source>
</evidence>
<dbReference type="Pfam" id="PF13649">
    <property type="entry name" value="Methyltransf_25"/>
    <property type="match status" value="1"/>
</dbReference>
<name>D9SLZ7_CLOC7</name>